<evidence type="ECO:0000256" key="8">
    <source>
        <dbReference type="HAMAP-Rule" id="MF_00123"/>
    </source>
</evidence>
<evidence type="ECO:0000259" key="10">
    <source>
        <dbReference type="SMART" id="SM00836"/>
    </source>
</evidence>
<dbReference type="GO" id="GO:0005737">
    <property type="term" value="C:cytoplasm"/>
    <property type="evidence" value="ECO:0007669"/>
    <property type="project" value="UniProtKB-SubCell"/>
</dbReference>
<dbReference type="GO" id="GO:0006420">
    <property type="term" value="P:arginyl-tRNA aminoacylation"/>
    <property type="evidence" value="ECO:0007669"/>
    <property type="project" value="UniProtKB-UniRule"/>
</dbReference>
<dbReference type="Gene3D" id="3.40.50.620">
    <property type="entry name" value="HUPs"/>
    <property type="match status" value="1"/>
</dbReference>
<evidence type="ECO:0000256" key="2">
    <source>
        <dbReference type="ARBA" id="ARBA00022598"/>
    </source>
</evidence>
<accession>A0A1F7V843</accession>
<dbReference type="PRINTS" id="PR01038">
    <property type="entry name" value="TRNASYNTHARG"/>
</dbReference>
<dbReference type="Pfam" id="PF03485">
    <property type="entry name" value="Arg_tRNA_synt_N"/>
    <property type="match status" value="1"/>
</dbReference>
<dbReference type="InterPro" id="IPR014729">
    <property type="entry name" value="Rossmann-like_a/b/a_fold"/>
</dbReference>
<dbReference type="Pfam" id="PF00750">
    <property type="entry name" value="tRNA-synt_1d"/>
    <property type="match status" value="1"/>
</dbReference>
<evidence type="ECO:0000256" key="5">
    <source>
        <dbReference type="ARBA" id="ARBA00022917"/>
    </source>
</evidence>
<comment type="catalytic activity">
    <reaction evidence="7 8">
        <text>tRNA(Arg) + L-arginine + ATP = L-arginyl-tRNA(Arg) + AMP + diphosphate</text>
        <dbReference type="Rhea" id="RHEA:20301"/>
        <dbReference type="Rhea" id="RHEA-COMP:9658"/>
        <dbReference type="Rhea" id="RHEA-COMP:9673"/>
        <dbReference type="ChEBI" id="CHEBI:30616"/>
        <dbReference type="ChEBI" id="CHEBI:32682"/>
        <dbReference type="ChEBI" id="CHEBI:33019"/>
        <dbReference type="ChEBI" id="CHEBI:78442"/>
        <dbReference type="ChEBI" id="CHEBI:78513"/>
        <dbReference type="ChEBI" id="CHEBI:456215"/>
        <dbReference type="EC" id="6.1.1.19"/>
    </reaction>
</comment>
<keyword evidence="3 8" id="KW-0547">Nucleotide-binding</keyword>
<proteinExistence type="inferred from homology"/>
<evidence type="ECO:0000256" key="9">
    <source>
        <dbReference type="RuleBase" id="RU363038"/>
    </source>
</evidence>
<dbReference type="NCBIfam" id="TIGR00456">
    <property type="entry name" value="argS"/>
    <property type="match status" value="1"/>
</dbReference>
<protein>
    <recommendedName>
        <fullName evidence="8">Arginine--tRNA ligase</fullName>
        <ecNumber evidence="8">6.1.1.19</ecNumber>
    </recommendedName>
    <alternativeName>
        <fullName evidence="8">Arginyl-tRNA synthetase</fullName>
        <shortName evidence="8">ArgRS</shortName>
    </alternativeName>
</protein>
<dbReference type="PANTHER" id="PTHR11956:SF5">
    <property type="entry name" value="ARGININE--TRNA LIGASE, CYTOPLASMIC"/>
    <property type="match status" value="1"/>
</dbReference>
<dbReference type="EC" id="6.1.1.19" evidence="8"/>
<dbReference type="FunFam" id="1.10.730.10:FF:000006">
    <property type="entry name" value="Arginyl-tRNA synthetase 2, mitochondrial"/>
    <property type="match status" value="1"/>
</dbReference>
<dbReference type="SUPFAM" id="SSF52374">
    <property type="entry name" value="Nucleotidylyl transferase"/>
    <property type="match status" value="1"/>
</dbReference>
<comment type="subunit">
    <text evidence="8">Monomer.</text>
</comment>
<dbReference type="InterPro" id="IPR036695">
    <property type="entry name" value="Arg-tRNA-synth_N_sf"/>
</dbReference>
<evidence type="ECO:0000256" key="4">
    <source>
        <dbReference type="ARBA" id="ARBA00022840"/>
    </source>
</evidence>
<dbReference type="Gene3D" id="3.30.1360.70">
    <property type="entry name" value="Arginyl tRNA synthetase N-terminal domain"/>
    <property type="match status" value="1"/>
</dbReference>
<evidence type="ECO:0000256" key="7">
    <source>
        <dbReference type="ARBA" id="ARBA00049339"/>
    </source>
</evidence>
<evidence type="ECO:0000313" key="12">
    <source>
        <dbReference type="EMBL" id="OGL86218.1"/>
    </source>
</evidence>
<reference evidence="12 13" key="1">
    <citation type="journal article" date="2016" name="Nat. Commun.">
        <title>Thousands of microbial genomes shed light on interconnected biogeochemical processes in an aquifer system.</title>
        <authorList>
            <person name="Anantharaman K."/>
            <person name="Brown C.T."/>
            <person name="Hug L.A."/>
            <person name="Sharon I."/>
            <person name="Castelle C.J."/>
            <person name="Probst A.J."/>
            <person name="Thomas B.C."/>
            <person name="Singh A."/>
            <person name="Wilkins M.J."/>
            <person name="Karaoz U."/>
            <person name="Brodie E.L."/>
            <person name="Williams K.H."/>
            <person name="Hubbard S.S."/>
            <person name="Banfield J.F."/>
        </authorList>
    </citation>
    <scope>NUCLEOTIDE SEQUENCE [LARGE SCALE GENOMIC DNA]</scope>
</reference>
<dbReference type="InterPro" id="IPR005148">
    <property type="entry name" value="Arg-tRNA-synth_N"/>
</dbReference>
<dbReference type="InterPro" id="IPR008909">
    <property type="entry name" value="DALR_anticod-bd"/>
</dbReference>
<dbReference type="AlphaFoldDB" id="A0A1F7V843"/>
<feature type="domain" description="Arginyl tRNA synthetase N-terminal" evidence="11">
    <location>
        <begin position="9"/>
        <end position="87"/>
    </location>
</feature>
<dbReference type="Proteomes" id="UP000176593">
    <property type="component" value="Unassembled WGS sequence"/>
</dbReference>
<comment type="caution">
    <text evidence="12">The sequence shown here is derived from an EMBL/GenBank/DDBJ whole genome shotgun (WGS) entry which is preliminary data.</text>
</comment>
<comment type="subcellular location">
    <subcellularLocation>
        <location evidence="8">Cytoplasm</location>
    </subcellularLocation>
</comment>
<dbReference type="GO" id="GO:0005524">
    <property type="term" value="F:ATP binding"/>
    <property type="evidence" value="ECO:0007669"/>
    <property type="project" value="UniProtKB-UniRule"/>
</dbReference>
<comment type="similarity">
    <text evidence="1 8 9">Belongs to the class-I aminoacyl-tRNA synthetase family.</text>
</comment>
<evidence type="ECO:0000313" key="13">
    <source>
        <dbReference type="Proteomes" id="UP000176593"/>
    </source>
</evidence>
<keyword evidence="6 8" id="KW-0030">Aminoacyl-tRNA synthetase</keyword>
<organism evidence="12 13">
    <name type="scientific">Candidatus Uhrbacteria bacterium RIFCSPLOWO2_02_FULL_48_18</name>
    <dbReference type="NCBI Taxonomy" id="1802408"/>
    <lineage>
        <taxon>Bacteria</taxon>
        <taxon>Candidatus Uhriibacteriota</taxon>
    </lineage>
</organism>
<keyword evidence="8" id="KW-0963">Cytoplasm</keyword>
<evidence type="ECO:0000256" key="6">
    <source>
        <dbReference type="ARBA" id="ARBA00023146"/>
    </source>
</evidence>
<dbReference type="HAMAP" id="MF_00123">
    <property type="entry name" value="Arg_tRNA_synth"/>
    <property type="match status" value="1"/>
</dbReference>
<dbReference type="InterPro" id="IPR009080">
    <property type="entry name" value="tRNAsynth_Ia_anticodon-bd"/>
</dbReference>
<dbReference type="Pfam" id="PF05746">
    <property type="entry name" value="DALR_1"/>
    <property type="match status" value="1"/>
</dbReference>
<dbReference type="SUPFAM" id="SSF47323">
    <property type="entry name" value="Anticodon-binding domain of a subclass of class I aminoacyl-tRNA synthetases"/>
    <property type="match status" value="1"/>
</dbReference>
<feature type="domain" description="DALR anticodon binding" evidence="10">
    <location>
        <begin position="454"/>
        <end position="568"/>
    </location>
</feature>
<evidence type="ECO:0000256" key="3">
    <source>
        <dbReference type="ARBA" id="ARBA00022741"/>
    </source>
</evidence>
<dbReference type="InterPro" id="IPR035684">
    <property type="entry name" value="ArgRS_core"/>
</dbReference>
<dbReference type="PANTHER" id="PTHR11956">
    <property type="entry name" value="ARGINYL-TRNA SYNTHETASE"/>
    <property type="match status" value="1"/>
</dbReference>
<dbReference type="SUPFAM" id="SSF55190">
    <property type="entry name" value="Arginyl-tRNA synthetase (ArgRS), N-terminal 'additional' domain"/>
    <property type="match status" value="1"/>
</dbReference>
<keyword evidence="5 8" id="KW-0648">Protein biosynthesis</keyword>
<evidence type="ECO:0000259" key="11">
    <source>
        <dbReference type="SMART" id="SM01016"/>
    </source>
</evidence>
<gene>
    <name evidence="8" type="primary">argS</name>
    <name evidence="12" type="ORF">A3I41_01465</name>
</gene>
<dbReference type="EMBL" id="MGEQ01000010">
    <property type="protein sequence ID" value="OGL86218.1"/>
    <property type="molecule type" value="Genomic_DNA"/>
</dbReference>
<dbReference type="SMART" id="SM00836">
    <property type="entry name" value="DALR_1"/>
    <property type="match status" value="1"/>
</dbReference>
<keyword evidence="4 8" id="KW-0067">ATP-binding</keyword>
<evidence type="ECO:0000256" key="1">
    <source>
        <dbReference type="ARBA" id="ARBA00005594"/>
    </source>
</evidence>
<name>A0A1F7V843_9BACT</name>
<dbReference type="Gene3D" id="1.10.730.10">
    <property type="entry name" value="Isoleucyl-tRNA Synthetase, Domain 1"/>
    <property type="match status" value="1"/>
</dbReference>
<keyword evidence="2 8" id="KW-0436">Ligase</keyword>
<sequence length="568" mass="64516">MHTLQKAKQQILQDLKRAIGGGFVPHLSDLSAPPDAKMGDVAFACFSLAKKLKKNPAELAQEIAAKTGPRGYVTAIRAAGPYVNFTFGNEALGKDVLKEVVTLGDTYGTSDTGNGKRVMIEYANLNTHKDVHIGHLRNLFVGQMTVNIFRANGYDVIPTAYINDLGAHVAKSVWAIMTLHADEEVPKEKRITFLRDVYTEATRHVENHPNAKEQIAEVFRHLEDQKGEEVAVWKKTRTWSIDYLKKVYKELNIGIEEWYFESELIKKTKKEIEKLIKKGIVTQSEGAWIVDLRDQNLGVNLFVKSDGTLLYNAKDIGLALKKEEDYHALRSIYVVDARQSHAMQQLFATLKLMGFEKELTHLSYDFVTLKDGAMSSRKGNDIRFEEFRDQMIERATIETKKRHEDWKPKQVDETARAITNAAMRFSMLKQDMEKPIVFDLEESLVFEGYTGPYILYTLARIESLLKKAPKREAGRVHEHLKTSLEHDLLVLIAEYPDVVFDCVQTLELSRIAQYLFDLSQTFASFYADAPILKADPHVMHARLALAESVARVLKNGLRLMGIEPVEEM</sequence>
<dbReference type="InterPro" id="IPR001278">
    <property type="entry name" value="Arg-tRNA-ligase"/>
</dbReference>
<comment type="caution">
    <text evidence="8">Lacks conserved residue(s) required for the propagation of feature annotation.</text>
</comment>
<dbReference type="GO" id="GO:0004814">
    <property type="term" value="F:arginine-tRNA ligase activity"/>
    <property type="evidence" value="ECO:0007669"/>
    <property type="project" value="UniProtKB-UniRule"/>
</dbReference>
<dbReference type="SMART" id="SM01016">
    <property type="entry name" value="Arg_tRNA_synt_N"/>
    <property type="match status" value="1"/>
</dbReference>